<feature type="transmembrane region" description="Helical" evidence="1">
    <location>
        <begin position="117"/>
        <end position="135"/>
    </location>
</feature>
<accession>A0A843YTM5</accession>
<gene>
    <name evidence="2" type="ORF">GEV47_18040</name>
</gene>
<keyword evidence="1" id="KW-0472">Membrane</keyword>
<feature type="transmembrane region" description="Helical" evidence="1">
    <location>
        <begin position="385"/>
        <end position="402"/>
    </location>
</feature>
<dbReference type="AlphaFoldDB" id="A0A843YTM5"/>
<sequence length="523" mass="59156">MAKKIPIWIFIATALVFYLGAYLHYPALPGNDLAHPEGWWGWFDQGEYLKATRALSALNFDSANHRYPPLYPLLGALFYKWWPNHPFFFVNGLTLLWFVFVYVRISDRYVSRTVSFVLLFISLYCNTEIFINFVIPWTTTVTVAVYSFALYGLAKLSEAGEEDIEHNAQRIWSASGYAAIVSLLVLARPVDAGPVIVFFPAYLYLVYRSNPGVALPQRLRRITLVALALGIGLAFGVLLYLGFNQLVYGSALGGYFQATASSSGYFPSQIFRKSFSLLFDGGTVFLEQRSALVSHYPWLILSILGMCWCFFRGDWLLRTIALVMICQFCLYAPYGDLLPNGVWRYHNIHYFKWTFPYLALFAWLLVRWAFIGWRTAGARSFGVKIGVVVMLSVLLLMPRYAVTSEPGTIQLVTGNLDVAQNGLYLGFARNRVDFIDIYGLSGGFSDVYFGEHRLYNDGKELQKVRDFRLLPAPWGVRLLFNKPLNADHLIFAPGQGLAANGATVSIKVSSYGFELGRPHLFHD</sequence>
<evidence type="ECO:0008006" key="4">
    <source>
        <dbReference type="Google" id="ProtNLM"/>
    </source>
</evidence>
<feature type="transmembrane region" description="Helical" evidence="1">
    <location>
        <begin position="7"/>
        <end position="25"/>
    </location>
</feature>
<evidence type="ECO:0000256" key="1">
    <source>
        <dbReference type="SAM" id="Phobius"/>
    </source>
</evidence>
<keyword evidence="1" id="KW-0812">Transmembrane</keyword>
<comment type="caution">
    <text evidence="2">The sequence shown here is derived from an EMBL/GenBank/DDBJ whole genome shotgun (WGS) entry which is preliminary data.</text>
</comment>
<feature type="transmembrane region" description="Helical" evidence="1">
    <location>
        <begin position="295"/>
        <end position="311"/>
    </location>
</feature>
<feature type="transmembrane region" description="Helical" evidence="1">
    <location>
        <begin position="87"/>
        <end position="105"/>
    </location>
</feature>
<feature type="transmembrane region" description="Helical" evidence="1">
    <location>
        <begin position="354"/>
        <end position="373"/>
    </location>
</feature>
<reference evidence="2 3" key="1">
    <citation type="submission" date="2019-10" db="EMBL/GenBank/DDBJ databases">
        <title>Glaciimonas soli sp. nov., a psychrophilic bacterium isolated from the forest soil of a high elevation mountain in Taiwan.</title>
        <authorList>
            <person name="Wang L.-T."/>
            <person name="Shieh W.Y."/>
        </authorList>
    </citation>
    <scope>NUCLEOTIDE SEQUENCE [LARGE SCALE GENOMIC DNA]</scope>
    <source>
        <strain evidence="2 3">GS1</strain>
    </source>
</reference>
<keyword evidence="1" id="KW-1133">Transmembrane helix</keyword>
<feature type="transmembrane region" description="Helical" evidence="1">
    <location>
        <begin position="193"/>
        <end position="210"/>
    </location>
</feature>
<dbReference type="RefSeq" id="WP_153236212.1">
    <property type="nucleotide sequence ID" value="NZ_WINI01000010.1"/>
</dbReference>
<dbReference type="OrthoDB" id="9153300at2"/>
<dbReference type="Proteomes" id="UP000451565">
    <property type="component" value="Unassembled WGS sequence"/>
</dbReference>
<keyword evidence="3" id="KW-1185">Reference proteome</keyword>
<dbReference type="EMBL" id="WINI01000010">
    <property type="protein sequence ID" value="MQR02580.1"/>
    <property type="molecule type" value="Genomic_DNA"/>
</dbReference>
<evidence type="ECO:0000313" key="2">
    <source>
        <dbReference type="EMBL" id="MQR02580.1"/>
    </source>
</evidence>
<feature type="transmembrane region" description="Helical" evidence="1">
    <location>
        <begin position="316"/>
        <end position="334"/>
    </location>
</feature>
<feature type="transmembrane region" description="Helical" evidence="1">
    <location>
        <begin position="222"/>
        <end position="243"/>
    </location>
</feature>
<organism evidence="2 3">
    <name type="scientific">Glaciimonas soli</name>
    <dbReference type="NCBI Taxonomy" id="2590999"/>
    <lineage>
        <taxon>Bacteria</taxon>
        <taxon>Pseudomonadati</taxon>
        <taxon>Pseudomonadota</taxon>
        <taxon>Betaproteobacteria</taxon>
        <taxon>Burkholderiales</taxon>
        <taxon>Oxalobacteraceae</taxon>
        <taxon>Glaciimonas</taxon>
    </lineage>
</organism>
<name>A0A843YTM5_9BURK</name>
<evidence type="ECO:0000313" key="3">
    <source>
        <dbReference type="Proteomes" id="UP000451565"/>
    </source>
</evidence>
<protein>
    <recommendedName>
        <fullName evidence="4">Glycosyltransferase RgtA/B/C/D-like domain-containing protein</fullName>
    </recommendedName>
</protein>
<proteinExistence type="predicted"/>